<dbReference type="InterPro" id="IPR018649">
    <property type="entry name" value="SHOCT"/>
</dbReference>
<protein>
    <submittedName>
        <fullName evidence="3">SHOCT domain-containing protein</fullName>
    </submittedName>
</protein>
<evidence type="ECO:0000313" key="4">
    <source>
        <dbReference type="Proteomes" id="UP000471521"/>
    </source>
</evidence>
<name>A0A6B0SHV2_9EURY</name>
<accession>A0A6B0SHV2</accession>
<organism evidence="3 4">
    <name type="scientific">Halobacterium bonnevillei</name>
    <dbReference type="NCBI Taxonomy" id="2692200"/>
    <lineage>
        <taxon>Archaea</taxon>
        <taxon>Methanobacteriati</taxon>
        <taxon>Methanobacteriota</taxon>
        <taxon>Stenosarchaea group</taxon>
        <taxon>Halobacteria</taxon>
        <taxon>Halobacteriales</taxon>
        <taxon>Halobacteriaceae</taxon>
        <taxon>Halobacterium</taxon>
    </lineage>
</organism>
<proteinExistence type="predicted"/>
<dbReference type="AlphaFoldDB" id="A0A6B0SHV2"/>
<evidence type="ECO:0000259" key="2">
    <source>
        <dbReference type="Pfam" id="PF09851"/>
    </source>
</evidence>
<dbReference type="Pfam" id="PF09851">
    <property type="entry name" value="SHOCT"/>
    <property type="match status" value="1"/>
</dbReference>
<feature type="transmembrane region" description="Helical" evidence="1">
    <location>
        <begin position="52"/>
        <end position="76"/>
    </location>
</feature>
<reference evidence="3 4" key="1">
    <citation type="submission" date="2019-12" db="EMBL/GenBank/DDBJ databases">
        <title>Isolation and characterization of three novel carbon monoxide-oxidizing members of Halobacteria from salione crusts and soils.</title>
        <authorList>
            <person name="Myers M.R."/>
            <person name="King G.M."/>
        </authorList>
    </citation>
    <scope>NUCLEOTIDE SEQUENCE [LARGE SCALE GENOMIC DNA]</scope>
    <source>
        <strain evidence="3 4">PCN9</strain>
    </source>
</reference>
<sequence>MTQTHTATLVRSAIGAVLAVPFVGVAAAQQGGQASGANGGMAGGMTGGMGGFGWWPLLASVVLLAALAFVAYASLVRPRGGRTNERHTEDAVATLRERYARGDLTADEFDERRRRLEEQ</sequence>
<dbReference type="EMBL" id="WUUU01000055">
    <property type="protein sequence ID" value="MXR20657.1"/>
    <property type="molecule type" value="Genomic_DNA"/>
</dbReference>
<keyword evidence="4" id="KW-1185">Reference proteome</keyword>
<dbReference type="RefSeq" id="WP_159526190.1">
    <property type="nucleotide sequence ID" value="NZ_WUUU01000055.1"/>
</dbReference>
<gene>
    <name evidence="3" type="ORF">GRX66_08555</name>
</gene>
<feature type="domain" description="SHOCT" evidence="2">
    <location>
        <begin position="90"/>
        <end position="116"/>
    </location>
</feature>
<keyword evidence="1" id="KW-1133">Transmembrane helix</keyword>
<comment type="caution">
    <text evidence="3">The sequence shown here is derived from an EMBL/GenBank/DDBJ whole genome shotgun (WGS) entry which is preliminary data.</text>
</comment>
<keyword evidence="1" id="KW-0812">Transmembrane</keyword>
<dbReference type="Proteomes" id="UP000471521">
    <property type="component" value="Unassembled WGS sequence"/>
</dbReference>
<evidence type="ECO:0000256" key="1">
    <source>
        <dbReference type="SAM" id="Phobius"/>
    </source>
</evidence>
<keyword evidence="1" id="KW-0472">Membrane</keyword>
<evidence type="ECO:0000313" key="3">
    <source>
        <dbReference type="EMBL" id="MXR20657.1"/>
    </source>
</evidence>